<dbReference type="EMBL" id="JAVRQI010000021">
    <property type="protein sequence ID" value="MDT1064381.1"/>
    <property type="molecule type" value="Genomic_DNA"/>
</dbReference>
<keyword evidence="2" id="KW-1185">Reference proteome</keyword>
<dbReference type="Proteomes" id="UP001251085">
    <property type="component" value="Unassembled WGS sequence"/>
</dbReference>
<sequence>MEKNQQTLIVTLKPHPLTRDTKGKPKWDAVIDSKIIVAGSTNPTREAATKLLLEMGVAPDQVIAFQHENIDYYLFTPTELLKFAKQSTESAIKRIEANSTSLKRHAQGPQRRIKGFRLPNYYNNGKRVVAALYDALERINQYRVVAQ</sequence>
<evidence type="ECO:0000313" key="2">
    <source>
        <dbReference type="Proteomes" id="UP001251085"/>
    </source>
</evidence>
<dbReference type="RefSeq" id="WP_311761470.1">
    <property type="nucleotide sequence ID" value="NZ_JAVRQI010000021.1"/>
</dbReference>
<protein>
    <submittedName>
        <fullName evidence="1">Uncharacterized protein</fullName>
    </submittedName>
</protein>
<organism evidence="1 2">
    <name type="scientific">Paracoccus broussonetiae</name>
    <dbReference type="NCBI Taxonomy" id="3075834"/>
    <lineage>
        <taxon>Bacteria</taxon>
        <taxon>Pseudomonadati</taxon>
        <taxon>Pseudomonadota</taxon>
        <taxon>Alphaproteobacteria</taxon>
        <taxon>Rhodobacterales</taxon>
        <taxon>Paracoccaceae</taxon>
        <taxon>Paracoccus</taxon>
    </lineage>
</organism>
<name>A0ABU3EJF2_9RHOB</name>
<evidence type="ECO:0000313" key="1">
    <source>
        <dbReference type="EMBL" id="MDT1064381.1"/>
    </source>
</evidence>
<gene>
    <name evidence="1" type="ORF">RM190_21145</name>
</gene>
<comment type="caution">
    <text evidence="1">The sequence shown here is derived from an EMBL/GenBank/DDBJ whole genome shotgun (WGS) entry which is preliminary data.</text>
</comment>
<proteinExistence type="predicted"/>
<accession>A0ABU3EJF2</accession>
<reference evidence="2" key="1">
    <citation type="submission" date="2023-07" db="EMBL/GenBank/DDBJ databases">
        <title>Characterization of two Paracoccaceae strains isolated from Phycosphere and proposal of Xinfangfangia lacusdiani sp. nov.</title>
        <authorList>
            <person name="Deng Y."/>
            <person name="Zhang Y.Q."/>
        </authorList>
    </citation>
    <scope>NUCLEOTIDE SEQUENCE [LARGE SCALE GENOMIC DNA]</scope>
    <source>
        <strain evidence="2">CPCC 101403</strain>
    </source>
</reference>